<evidence type="ECO:0000313" key="8">
    <source>
        <dbReference type="Proteomes" id="UP000054773"/>
    </source>
</evidence>
<sequence length="189" mass="22293">MACFAYSGFFIRFDYLKKTSKSLKTADSQEEVLKIKSGGLLILWVFVLQGMGFLLGLLTRANISPWYEHLNKSMLTPPPWVFSSVWILLYVLLAIVGWALWDDRKRGGIKPLFYLYLVQLFMNWMWTLFFFQWHWLGFSFLWIILIAGVTGVLIFQLYDRKRVLAVLLMPYLTWLAFAAYLNGVIWFFN</sequence>
<evidence type="ECO:0000256" key="3">
    <source>
        <dbReference type="ARBA" id="ARBA00022692"/>
    </source>
</evidence>
<feature type="transmembrane region" description="Helical" evidence="6">
    <location>
        <begin position="113"/>
        <end position="133"/>
    </location>
</feature>
<dbReference type="STRING" id="448.Lery_0588"/>
<comment type="similarity">
    <text evidence="2">Belongs to the TspO/BZRP family.</text>
</comment>
<dbReference type="AlphaFoldDB" id="A0A0W0TUX6"/>
<accession>A0A0W0TUX6</accession>
<evidence type="ECO:0000256" key="4">
    <source>
        <dbReference type="ARBA" id="ARBA00022989"/>
    </source>
</evidence>
<dbReference type="InterPro" id="IPR038330">
    <property type="entry name" value="TspO/MBR-related_sf"/>
</dbReference>
<dbReference type="CDD" id="cd15904">
    <property type="entry name" value="TSPO_MBR"/>
    <property type="match status" value="1"/>
</dbReference>
<dbReference type="InterPro" id="IPR004307">
    <property type="entry name" value="TspO_MBR"/>
</dbReference>
<protein>
    <submittedName>
        <fullName evidence="7">Tryptophan-rich sensory protein</fullName>
    </submittedName>
</protein>
<dbReference type="PANTHER" id="PTHR10057:SF0">
    <property type="entry name" value="TRANSLOCATOR PROTEIN"/>
    <property type="match status" value="1"/>
</dbReference>
<dbReference type="PANTHER" id="PTHR10057">
    <property type="entry name" value="PERIPHERAL-TYPE BENZODIAZEPINE RECEPTOR"/>
    <property type="match status" value="1"/>
</dbReference>
<dbReference type="Proteomes" id="UP000054773">
    <property type="component" value="Unassembled WGS sequence"/>
</dbReference>
<reference evidence="7 8" key="1">
    <citation type="submission" date="2015-11" db="EMBL/GenBank/DDBJ databases">
        <title>Genomic analysis of 38 Legionella species identifies large and diverse effector repertoires.</title>
        <authorList>
            <person name="Burstein D."/>
            <person name="Amaro F."/>
            <person name="Zusman T."/>
            <person name="Lifshitz Z."/>
            <person name="Cohen O."/>
            <person name="Gilbert J.A."/>
            <person name="Pupko T."/>
            <person name="Shuman H.A."/>
            <person name="Segal G."/>
        </authorList>
    </citation>
    <scope>NUCLEOTIDE SEQUENCE [LARGE SCALE GENOMIC DNA]</scope>
    <source>
        <strain evidence="7 8">SE-32A-C8</strain>
    </source>
</reference>
<keyword evidence="3 6" id="KW-0812">Transmembrane</keyword>
<feature type="transmembrane region" description="Helical" evidence="6">
    <location>
        <begin position="79"/>
        <end position="101"/>
    </location>
</feature>
<evidence type="ECO:0000256" key="5">
    <source>
        <dbReference type="ARBA" id="ARBA00023136"/>
    </source>
</evidence>
<organism evidence="7 8">
    <name type="scientific">Legionella erythra</name>
    <dbReference type="NCBI Taxonomy" id="448"/>
    <lineage>
        <taxon>Bacteria</taxon>
        <taxon>Pseudomonadati</taxon>
        <taxon>Pseudomonadota</taxon>
        <taxon>Gammaproteobacteria</taxon>
        <taxon>Legionellales</taxon>
        <taxon>Legionellaceae</taxon>
        <taxon>Legionella</taxon>
    </lineage>
</organism>
<name>A0A0W0TUX6_LEGER</name>
<feature type="transmembrane region" description="Helical" evidence="6">
    <location>
        <begin position="139"/>
        <end position="158"/>
    </location>
</feature>
<evidence type="ECO:0000256" key="6">
    <source>
        <dbReference type="SAM" id="Phobius"/>
    </source>
</evidence>
<keyword evidence="4 6" id="KW-1133">Transmembrane helix</keyword>
<dbReference type="FunFam" id="1.20.1260.100:FF:000001">
    <property type="entry name" value="translocator protein 2"/>
    <property type="match status" value="1"/>
</dbReference>
<evidence type="ECO:0000313" key="7">
    <source>
        <dbReference type="EMBL" id="KTC99195.1"/>
    </source>
</evidence>
<dbReference type="PATRIC" id="fig|448.7.peg.612"/>
<dbReference type="GO" id="GO:0033013">
    <property type="term" value="P:tetrapyrrole metabolic process"/>
    <property type="evidence" value="ECO:0007669"/>
    <property type="project" value="UniProtKB-ARBA"/>
</dbReference>
<dbReference type="OrthoDB" id="9795496at2"/>
<dbReference type="GO" id="GO:0016020">
    <property type="term" value="C:membrane"/>
    <property type="evidence" value="ECO:0007669"/>
    <property type="project" value="UniProtKB-SubCell"/>
</dbReference>
<feature type="transmembrane region" description="Helical" evidence="6">
    <location>
        <begin position="165"/>
        <end position="188"/>
    </location>
</feature>
<dbReference type="Pfam" id="PF03073">
    <property type="entry name" value="TspO_MBR"/>
    <property type="match status" value="1"/>
</dbReference>
<comment type="subcellular location">
    <subcellularLocation>
        <location evidence="1">Membrane</location>
        <topology evidence="1">Multi-pass membrane protein</topology>
    </subcellularLocation>
</comment>
<keyword evidence="5 6" id="KW-0472">Membrane</keyword>
<dbReference type="EMBL" id="LNYA01000006">
    <property type="protein sequence ID" value="KTC99195.1"/>
    <property type="molecule type" value="Genomic_DNA"/>
</dbReference>
<evidence type="ECO:0000256" key="2">
    <source>
        <dbReference type="ARBA" id="ARBA00007524"/>
    </source>
</evidence>
<comment type="caution">
    <text evidence="7">The sequence shown here is derived from an EMBL/GenBank/DDBJ whole genome shotgun (WGS) entry which is preliminary data.</text>
</comment>
<proteinExistence type="inferred from homology"/>
<dbReference type="Gene3D" id="1.20.1260.100">
    <property type="entry name" value="TspO/MBR protein"/>
    <property type="match status" value="1"/>
</dbReference>
<evidence type="ECO:0000256" key="1">
    <source>
        <dbReference type="ARBA" id="ARBA00004141"/>
    </source>
</evidence>
<gene>
    <name evidence="7" type="ORF">Lery_0588</name>
</gene>
<keyword evidence="8" id="KW-1185">Reference proteome</keyword>
<feature type="transmembrane region" description="Helical" evidence="6">
    <location>
        <begin position="40"/>
        <end position="59"/>
    </location>
</feature>